<keyword evidence="2" id="KW-1185">Reference proteome</keyword>
<evidence type="ECO:0000313" key="2">
    <source>
        <dbReference type="Proteomes" id="UP001057522"/>
    </source>
</evidence>
<proteinExistence type="predicted"/>
<comment type="caution">
    <text evidence="1">The sequence shown here is derived from an EMBL/GenBank/DDBJ whole genome shotgun (WGS) entry which is preliminary data.</text>
</comment>
<reference evidence="1" key="1">
    <citation type="submission" date="2022-06" db="EMBL/GenBank/DDBJ databases">
        <title>Helicobacter colisuis sp. nov.</title>
        <authorList>
            <person name="Papic B."/>
            <person name="Gruntar I."/>
        </authorList>
    </citation>
    <scope>NUCLEOTIDE SEQUENCE</scope>
    <source>
        <strain evidence="1">11154-15</strain>
    </source>
</reference>
<dbReference type="EMBL" id="JAMOKX010000003">
    <property type="protein sequence ID" value="MCL9819489.1"/>
    <property type="molecule type" value="Genomic_DNA"/>
</dbReference>
<evidence type="ECO:0008006" key="3">
    <source>
        <dbReference type="Google" id="ProtNLM"/>
    </source>
</evidence>
<dbReference type="PROSITE" id="PS51257">
    <property type="entry name" value="PROKAR_LIPOPROTEIN"/>
    <property type="match status" value="1"/>
</dbReference>
<accession>A0ABT0TUG2</accession>
<organism evidence="1 2">
    <name type="scientific">Helicobacter colisuis</name>
    <dbReference type="NCBI Taxonomy" id="2949739"/>
    <lineage>
        <taxon>Bacteria</taxon>
        <taxon>Pseudomonadati</taxon>
        <taxon>Campylobacterota</taxon>
        <taxon>Epsilonproteobacteria</taxon>
        <taxon>Campylobacterales</taxon>
        <taxon>Helicobacteraceae</taxon>
        <taxon>Helicobacter</taxon>
    </lineage>
</organism>
<evidence type="ECO:0000313" key="1">
    <source>
        <dbReference type="EMBL" id="MCL9819489.1"/>
    </source>
</evidence>
<dbReference type="Proteomes" id="UP001057522">
    <property type="component" value="Unassembled WGS sequence"/>
</dbReference>
<protein>
    <recommendedName>
        <fullName evidence="3">Lipoprotein</fullName>
    </recommendedName>
</protein>
<dbReference type="RefSeq" id="WP_112056670.1">
    <property type="nucleotide sequence ID" value="NZ_JAMOKX010000003.1"/>
</dbReference>
<gene>
    <name evidence="1" type="ORF">NCR95_04800</name>
</gene>
<sequence length="165" mass="19200">MLKGMLFFVVLLFFGCEAKKSGLIPEKLEESYIQATRKTELIAKGNTQVVVIATHLNEYDSQKYSRDEGEVFFLDIYEANGKRNILKNGYELTLNNGVKPTKIIQLKKKDLEGLILQNATQWGEYYRIEFPKQDKRTQDRLMLILSHKDFGENTLRFGFKKITRP</sequence>
<name>A0ABT0TUG2_9HELI</name>